<keyword evidence="3" id="KW-1185">Reference proteome</keyword>
<organism evidence="2 3">
    <name type="scientific">Prorocentrum cordatum</name>
    <dbReference type="NCBI Taxonomy" id="2364126"/>
    <lineage>
        <taxon>Eukaryota</taxon>
        <taxon>Sar</taxon>
        <taxon>Alveolata</taxon>
        <taxon>Dinophyceae</taxon>
        <taxon>Prorocentrales</taxon>
        <taxon>Prorocentraceae</taxon>
        <taxon>Prorocentrum</taxon>
    </lineage>
</organism>
<accession>A0ABN9R9D9</accession>
<feature type="region of interest" description="Disordered" evidence="1">
    <location>
        <begin position="21"/>
        <end position="47"/>
    </location>
</feature>
<dbReference type="EMBL" id="CAUYUJ010005825">
    <property type="protein sequence ID" value="CAK0815090.1"/>
    <property type="molecule type" value="Genomic_DNA"/>
</dbReference>
<comment type="caution">
    <text evidence="2">The sequence shown here is derived from an EMBL/GenBank/DDBJ whole genome shotgun (WGS) entry which is preliminary data.</text>
</comment>
<evidence type="ECO:0000256" key="1">
    <source>
        <dbReference type="SAM" id="MobiDB-lite"/>
    </source>
</evidence>
<protein>
    <submittedName>
        <fullName evidence="2">Uncharacterized protein</fullName>
    </submittedName>
</protein>
<dbReference type="Proteomes" id="UP001189429">
    <property type="component" value="Unassembled WGS sequence"/>
</dbReference>
<sequence length="132" mass="14172">MHASCGCGADALPQTGAAARRLQRGGTRVNAKKVKEAKQQEVPRHAAAPVSDGLTAVDGLLECLRVQVEGIQAFLPDSHFVDHMHAAAPLEPLALVRVRRRIDVACKIVALLREASGRRIRLSTTPAPRRSS</sequence>
<proteinExistence type="predicted"/>
<evidence type="ECO:0000313" key="2">
    <source>
        <dbReference type="EMBL" id="CAK0815090.1"/>
    </source>
</evidence>
<reference evidence="2" key="1">
    <citation type="submission" date="2023-10" db="EMBL/GenBank/DDBJ databases">
        <authorList>
            <person name="Chen Y."/>
            <person name="Shah S."/>
            <person name="Dougan E. K."/>
            <person name="Thang M."/>
            <person name="Chan C."/>
        </authorList>
    </citation>
    <scope>NUCLEOTIDE SEQUENCE [LARGE SCALE GENOMIC DNA]</scope>
</reference>
<gene>
    <name evidence="2" type="ORF">PCOR1329_LOCUS18517</name>
</gene>
<evidence type="ECO:0000313" key="3">
    <source>
        <dbReference type="Proteomes" id="UP001189429"/>
    </source>
</evidence>
<feature type="compositionally biased region" description="Basic and acidic residues" evidence="1">
    <location>
        <begin position="33"/>
        <end position="44"/>
    </location>
</feature>
<name>A0ABN9R9D9_9DINO</name>